<dbReference type="InterPro" id="IPR028087">
    <property type="entry name" value="Tad_N"/>
</dbReference>
<organism evidence="3 4">
    <name type="scientific">Isoptericola haloaureus</name>
    <dbReference type="NCBI Taxonomy" id="1542902"/>
    <lineage>
        <taxon>Bacteria</taxon>
        <taxon>Bacillati</taxon>
        <taxon>Actinomycetota</taxon>
        <taxon>Actinomycetes</taxon>
        <taxon>Micrococcales</taxon>
        <taxon>Promicromonosporaceae</taxon>
        <taxon>Isoptericola</taxon>
    </lineage>
</organism>
<keyword evidence="1" id="KW-0472">Membrane</keyword>
<sequence>MQRLTDRLRRLRATADRGASAVLVGLLAIPLFAVAAIAVDVAAMHADKQILQTGADAAALAVAQDCARDECTDTAATAEELADANTPFGGDPTATITTLDTAAGVVTVRTDSSRNHFFAPVIGQDEGDIAAVATAQWGYPTTGAGMLPYILSYCEVVHQAGAVEVYDDGVLVGVDFPQDADPVTFEFTKTSDSDCTGPSGNVLPGGFGWLEGSDDCTGPVGSVGDWVPSSPGASPPNECDPSDFDDMLGETILIPIFSEENDAGGSNGEYRLLGFAAFTLLGYDFTGQYHSEGDSKLCKDEGLDPSARCLQGTFEHFVDATGGFDLGTDGPQLGAAVVELTLTED</sequence>
<accession>A0ABU7Z395</accession>
<dbReference type="Proteomes" id="UP001310387">
    <property type="component" value="Unassembled WGS sequence"/>
</dbReference>
<dbReference type="Pfam" id="PF13400">
    <property type="entry name" value="Tad"/>
    <property type="match status" value="1"/>
</dbReference>
<reference evidence="3" key="1">
    <citation type="journal article" date="2024" name="Antonie Van Leeuwenhoek">
        <title>Isoptericola haloaureus sp. nov., a dimorphic actinobacterium isolated from mangrove sediments of southeast India, implicating biosaline agricultural significance through nitrogen fixation and salt tolerance genes.</title>
        <authorList>
            <person name="Prathaban M."/>
            <person name="Prathiviraj R."/>
            <person name="Ravichandran M."/>
            <person name="Natarajan S.D."/>
            <person name="Sobanaa M."/>
            <person name="Hari Krishna Kumar S."/>
            <person name="Chandrasekar V."/>
            <person name="Selvin J."/>
        </authorList>
    </citation>
    <scope>NUCLEOTIDE SEQUENCE</scope>
    <source>
        <strain evidence="3">MP1014</strain>
    </source>
</reference>
<dbReference type="EMBL" id="JBAGLP010000105">
    <property type="protein sequence ID" value="MEG3613959.1"/>
    <property type="molecule type" value="Genomic_DNA"/>
</dbReference>
<name>A0ABU7Z395_9MICO</name>
<keyword evidence="1" id="KW-0812">Transmembrane</keyword>
<protein>
    <submittedName>
        <fullName evidence="3">Pilus assembly protein TadG-related protein</fullName>
    </submittedName>
</protein>
<keyword evidence="4" id="KW-1185">Reference proteome</keyword>
<proteinExistence type="predicted"/>
<keyword evidence="1" id="KW-1133">Transmembrane helix</keyword>
<gene>
    <name evidence="3" type="ORF">V5O49_02350</name>
</gene>
<evidence type="ECO:0000256" key="1">
    <source>
        <dbReference type="SAM" id="Phobius"/>
    </source>
</evidence>
<reference evidence="3" key="2">
    <citation type="submission" date="2024-02" db="EMBL/GenBank/DDBJ databases">
        <authorList>
            <person name="Prathaban M."/>
            <person name="Mythili R."/>
            <person name="Sharmila Devi N."/>
            <person name="Sobanaa M."/>
            <person name="Prathiviraj R."/>
            <person name="Selvin J."/>
        </authorList>
    </citation>
    <scope>NUCLEOTIDE SEQUENCE</scope>
    <source>
        <strain evidence="3">MP1014</strain>
    </source>
</reference>
<feature type="transmembrane region" description="Helical" evidence="1">
    <location>
        <begin position="21"/>
        <end position="43"/>
    </location>
</feature>
<evidence type="ECO:0000313" key="3">
    <source>
        <dbReference type="EMBL" id="MEG3613959.1"/>
    </source>
</evidence>
<feature type="domain" description="Putative Flp pilus-assembly TadG-like N-terminal" evidence="2">
    <location>
        <begin position="19"/>
        <end position="65"/>
    </location>
</feature>
<dbReference type="RefSeq" id="WP_332900822.1">
    <property type="nucleotide sequence ID" value="NZ_JBAGLP010000105.1"/>
</dbReference>
<comment type="caution">
    <text evidence="3">The sequence shown here is derived from an EMBL/GenBank/DDBJ whole genome shotgun (WGS) entry which is preliminary data.</text>
</comment>
<evidence type="ECO:0000259" key="2">
    <source>
        <dbReference type="Pfam" id="PF13400"/>
    </source>
</evidence>
<evidence type="ECO:0000313" key="4">
    <source>
        <dbReference type="Proteomes" id="UP001310387"/>
    </source>
</evidence>